<comment type="subunit">
    <text evidence="8">Component of the oligosaccharyltransferase (OST) complex.</text>
</comment>
<organism evidence="11 12">
    <name type="scientific">Perkinsus olseni</name>
    <name type="common">Perkinsus atlanticus</name>
    <dbReference type="NCBI Taxonomy" id="32597"/>
    <lineage>
        <taxon>Eukaryota</taxon>
        <taxon>Sar</taxon>
        <taxon>Alveolata</taxon>
        <taxon>Perkinsozoa</taxon>
        <taxon>Perkinsea</taxon>
        <taxon>Perkinsida</taxon>
        <taxon>Perkinsidae</taxon>
        <taxon>Perkinsus</taxon>
    </lineage>
</organism>
<reference evidence="11 12" key="1">
    <citation type="submission" date="2020-04" db="EMBL/GenBank/DDBJ databases">
        <title>Perkinsus olseni comparative genomics.</title>
        <authorList>
            <person name="Bogema D.R."/>
        </authorList>
    </citation>
    <scope>NUCLEOTIDE SEQUENCE [LARGE SCALE GENOMIC DNA]</scope>
    <source>
        <strain evidence="11">ATCC PRA-205</strain>
    </source>
</reference>
<evidence type="ECO:0000259" key="10">
    <source>
        <dbReference type="Pfam" id="PF23358"/>
    </source>
</evidence>
<keyword evidence="6 8" id="KW-1133">Transmembrane helix</keyword>
<feature type="domain" description="OST48 N-terminal" evidence="9">
    <location>
        <begin position="204"/>
        <end position="268"/>
    </location>
</feature>
<feature type="domain" description="OST48 N-terminal" evidence="9">
    <location>
        <begin position="298"/>
        <end position="487"/>
    </location>
</feature>
<evidence type="ECO:0000256" key="4">
    <source>
        <dbReference type="ARBA" id="ARBA00022692"/>
    </source>
</evidence>
<keyword evidence="5 8" id="KW-0256">Endoplasmic reticulum</keyword>
<comment type="function">
    <text evidence="8">Subunit of the oligosaccharyl transferase (OST) complex that catalyzes the initial transfer of a defined glycan (Glc(3)Man(9)GlcNAc(2) in eukaryotes) from the lipid carrier dolichol-pyrophosphate to an asparagine residue within an Asn-X-Ser/Thr consensus motif in nascent polypeptide chains, the first step in protein N-glycosylation. N-glycosylation occurs cotranslationally and the complex associates with the Sec61 complex at the channel-forming translocon complex that mediates protein translocation across the endoplasmic reticulum (ER).</text>
</comment>
<evidence type="ECO:0000256" key="8">
    <source>
        <dbReference type="RuleBase" id="RU361142"/>
    </source>
</evidence>
<sequence length="638" mass="72810">MRTRHRNTTTSSLLPDRYHRRLHESKCEPRQQVQRAFELYKRSREAYIDYKIPLPRIDEEKSTNASTIPITAAGDSILSWVSLCDDDDDDDTIYPRQDSRLFRDHHHVGSVDIQHPVEGQRSATPQSECYADGAAHATTSTTHKTFESGRYQKPVVLTVNVTLKGACAAMRPTTSIATLLVIAAASLVYSTAQAADQQQQPRLKTLVIVDEDQEDQDKRIYSQLYADLENAGHDLTFVSYNVKTIRLHDYGQWLYDNIILNANKISAFPVTEDRGRKYKSVDDEKREADGAGKPHRGISMFDLVDFVDKGNRSIVINVGRDTNGNGFRKLVNEFGFDIYEQDSTIVDHFHFEGDDHSNVWTRNFNAPRVSHFNPTAAGKDKVLFGRGVGHSITPTNDRAFSVIKSSRSAYSEDAKGHVMNKVAGDPNLSDEPFYSIVHRRHHHLEALQARNGARVLLVGSKDMCADKIFAKEGYDNRNVCKSMYTWAFNQRRVIRAVSMRHHKVGETEAPYMYTEGDDITFEIQLEELTMKGWTPYTANDIQLEYTMLDPHIRTFLLPVPSQEGLHRLTFKAPDVYGIFKFVVDYNRLGLNHLHIEEVAPLRNYKHNDYPRFLFCAYPYYASVFVAAFGLFVIAFLMM</sequence>
<name>A0A7J6TKX5_PEROL</name>
<gene>
    <name evidence="11" type="ORF">FOZ62_022348</name>
</gene>
<dbReference type="PANTHER" id="PTHR10830">
    <property type="entry name" value="DOLICHYL-DIPHOSPHOOLIGOSACCHARIDE--PROTEIN GLYCOSYLTRANSFERASE 48 KDA SUBUNIT"/>
    <property type="match status" value="1"/>
</dbReference>
<dbReference type="InterPro" id="IPR005013">
    <property type="entry name" value="DDOST_48_kDa_subunit"/>
</dbReference>
<evidence type="ECO:0000256" key="5">
    <source>
        <dbReference type="ARBA" id="ARBA00022824"/>
    </source>
</evidence>
<evidence type="ECO:0000313" key="11">
    <source>
        <dbReference type="EMBL" id="KAF4745066.1"/>
    </source>
</evidence>
<dbReference type="GO" id="GO:0008250">
    <property type="term" value="C:oligosaccharyltransferase complex"/>
    <property type="evidence" value="ECO:0007669"/>
    <property type="project" value="TreeGrafter"/>
</dbReference>
<evidence type="ECO:0000256" key="3">
    <source>
        <dbReference type="ARBA" id="ARBA00008743"/>
    </source>
</evidence>
<evidence type="ECO:0000256" key="1">
    <source>
        <dbReference type="ARBA" id="ARBA00004479"/>
    </source>
</evidence>
<evidence type="ECO:0000313" key="12">
    <source>
        <dbReference type="Proteomes" id="UP000574390"/>
    </source>
</evidence>
<protein>
    <recommendedName>
        <fullName evidence="8">Dolichyl-diphosphooligosaccharide--protein glycosyltransferase 48 kDa subunit</fullName>
        <shortName evidence="8">Oligosaccharyl transferase 48 kDa subunit</shortName>
    </recommendedName>
</protein>
<dbReference type="InterPro" id="IPR055459">
    <property type="entry name" value="OST48_MD"/>
</dbReference>
<dbReference type="GO" id="GO:0018279">
    <property type="term" value="P:protein N-linked glycosylation via asparagine"/>
    <property type="evidence" value="ECO:0007669"/>
    <property type="project" value="UniProtKB-UniRule"/>
</dbReference>
<dbReference type="Pfam" id="PF23358">
    <property type="entry name" value="OST48_MD"/>
    <property type="match status" value="1"/>
</dbReference>
<feature type="domain" description="OST48 middle" evidence="10">
    <location>
        <begin position="501"/>
        <end position="637"/>
    </location>
</feature>
<comment type="pathway">
    <text evidence="2 8">Protein modification; protein glycosylation.</text>
</comment>
<evidence type="ECO:0000259" key="9">
    <source>
        <dbReference type="Pfam" id="PF03345"/>
    </source>
</evidence>
<keyword evidence="4 8" id="KW-0812">Transmembrane</keyword>
<evidence type="ECO:0000256" key="7">
    <source>
        <dbReference type="ARBA" id="ARBA00023136"/>
    </source>
</evidence>
<dbReference type="PANTHER" id="PTHR10830:SF0">
    <property type="entry name" value="DOLICHYL-DIPHOSPHOOLIGOSACCHARIDE--PROTEIN GLYCOSYLTRANSFERASE 48 KDA SUBUNIT"/>
    <property type="match status" value="1"/>
</dbReference>
<comment type="subcellular location">
    <subcellularLocation>
        <location evidence="8">Endoplasmic reticulum membrane</location>
        <topology evidence="8">Single-pass type I membrane protein</topology>
    </subcellularLocation>
    <subcellularLocation>
        <location evidence="1">Membrane</location>
        <topology evidence="1">Single-pass type I membrane protein</topology>
    </subcellularLocation>
</comment>
<dbReference type="AlphaFoldDB" id="A0A7J6TKX5"/>
<dbReference type="Proteomes" id="UP000574390">
    <property type="component" value="Unassembled WGS sequence"/>
</dbReference>
<dbReference type="Pfam" id="PF03345">
    <property type="entry name" value="OST48_N"/>
    <property type="match status" value="2"/>
</dbReference>
<proteinExistence type="inferred from homology"/>
<feature type="transmembrane region" description="Helical" evidence="8">
    <location>
        <begin position="617"/>
        <end position="637"/>
    </location>
</feature>
<comment type="similarity">
    <text evidence="3 8">Belongs to the DDOST 48 kDa subunit family.</text>
</comment>
<evidence type="ECO:0000256" key="6">
    <source>
        <dbReference type="ARBA" id="ARBA00022989"/>
    </source>
</evidence>
<dbReference type="EMBL" id="JABANM010006974">
    <property type="protein sequence ID" value="KAF4745066.1"/>
    <property type="molecule type" value="Genomic_DNA"/>
</dbReference>
<evidence type="ECO:0000256" key="2">
    <source>
        <dbReference type="ARBA" id="ARBA00004922"/>
    </source>
</evidence>
<comment type="caution">
    <text evidence="11">The sequence shown here is derived from an EMBL/GenBank/DDBJ whole genome shotgun (WGS) entry which is preliminary data.</text>
</comment>
<accession>A0A7J6TKX5</accession>
<dbReference type="UniPathway" id="UPA00378"/>
<keyword evidence="7 8" id="KW-0472">Membrane</keyword>
<dbReference type="InterPro" id="IPR055457">
    <property type="entry name" value="OST48_N"/>
</dbReference>